<feature type="domain" description="WDR19 first beta-propeller" evidence="3">
    <location>
        <begin position="2"/>
        <end position="80"/>
    </location>
</feature>
<organism evidence="4 5">
    <name type="scientific">Peronospora matthiolae</name>
    <dbReference type="NCBI Taxonomy" id="2874970"/>
    <lineage>
        <taxon>Eukaryota</taxon>
        <taxon>Sar</taxon>
        <taxon>Stramenopiles</taxon>
        <taxon>Oomycota</taxon>
        <taxon>Peronosporomycetes</taxon>
        <taxon>Peronosporales</taxon>
        <taxon>Peronosporaceae</taxon>
        <taxon>Peronospora</taxon>
    </lineage>
</organism>
<evidence type="ECO:0000256" key="1">
    <source>
        <dbReference type="ARBA" id="ARBA00022574"/>
    </source>
</evidence>
<proteinExistence type="predicted"/>
<evidence type="ECO:0000313" key="5">
    <source>
        <dbReference type="Proteomes" id="UP001162060"/>
    </source>
</evidence>
<dbReference type="GO" id="GO:0005929">
    <property type="term" value="C:cilium"/>
    <property type="evidence" value="ECO:0007669"/>
    <property type="project" value="TreeGrafter"/>
</dbReference>
<dbReference type="Gene3D" id="2.130.10.10">
    <property type="entry name" value="YVTN repeat-like/Quinoprotein amine dehydrogenase"/>
    <property type="match status" value="1"/>
</dbReference>
<dbReference type="AlphaFoldDB" id="A0AAV1UU44"/>
<dbReference type="InterPro" id="IPR057855">
    <property type="entry name" value="Beta-prop_WDR19_1st"/>
</dbReference>
<dbReference type="PANTHER" id="PTHR14920:SF0">
    <property type="entry name" value="WD REPEAT DOMAIN 19"/>
    <property type="match status" value="1"/>
</dbReference>
<accession>A0AAV1UU44</accession>
<evidence type="ECO:0000259" key="3">
    <source>
        <dbReference type="Pfam" id="PF23389"/>
    </source>
</evidence>
<gene>
    <name evidence="4" type="ORF">PM001_LOCUS21704</name>
</gene>
<reference evidence="4" key="1">
    <citation type="submission" date="2024-01" db="EMBL/GenBank/DDBJ databases">
        <authorList>
            <person name="Webb A."/>
        </authorList>
    </citation>
    <scope>NUCLEOTIDE SEQUENCE</scope>
    <source>
        <strain evidence="4">Pm1</strain>
    </source>
</reference>
<keyword evidence="1" id="KW-0853">WD repeat</keyword>
<dbReference type="EMBL" id="CAKLBY020000224">
    <property type="protein sequence ID" value="CAK7936554.1"/>
    <property type="molecule type" value="Genomic_DNA"/>
</dbReference>
<dbReference type="InterPro" id="IPR015943">
    <property type="entry name" value="WD40/YVTN_repeat-like_dom_sf"/>
</dbReference>
<dbReference type="SUPFAM" id="SSF50978">
    <property type="entry name" value="WD40 repeat-like"/>
    <property type="match status" value="1"/>
</dbReference>
<dbReference type="Pfam" id="PF23389">
    <property type="entry name" value="Beta-prop_WDR19_1st"/>
    <property type="match status" value="1"/>
</dbReference>
<sequence length="106" mass="11797">MCTFLDWSENGDILAIVQAKSASLVLWEPKKIQQHQVVDLPCKDISFIKWSKSSHSLLVAIGTSQGQVYIYDHATGTKTQVSELEGEVYLGTRTTCYILSFGNKVT</sequence>
<dbReference type="InterPro" id="IPR036322">
    <property type="entry name" value="WD40_repeat_dom_sf"/>
</dbReference>
<dbReference type="GO" id="GO:0030991">
    <property type="term" value="C:intraciliary transport particle A"/>
    <property type="evidence" value="ECO:0007669"/>
    <property type="project" value="TreeGrafter"/>
</dbReference>
<dbReference type="Proteomes" id="UP001162060">
    <property type="component" value="Unassembled WGS sequence"/>
</dbReference>
<protein>
    <recommendedName>
        <fullName evidence="3">WDR19 first beta-propeller domain-containing protein</fullName>
    </recommendedName>
</protein>
<keyword evidence="2" id="KW-0677">Repeat</keyword>
<name>A0AAV1UU44_9STRA</name>
<dbReference type="GO" id="GO:0060271">
    <property type="term" value="P:cilium assembly"/>
    <property type="evidence" value="ECO:0007669"/>
    <property type="project" value="TreeGrafter"/>
</dbReference>
<evidence type="ECO:0000313" key="4">
    <source>
        <dbReference type="EMBL" id="CAK7936554.1"/>
    </source>
</evidence>
<dbReference type="InterPro" id="IPR040379">
    <property type="entry name" value="WDR19/dyf-2"/>
</dbReference>
<evidence type="ECO:0000256" key="2">
    <source>
        <dbReference type="ARBA" id="ARBA00022737"/>
    </source>
</evidence>
<comment type="caution">
    <text evidence="4">The sequence shown here is derived from an EMBL/GenBank/DDBJ whole genome shotgun (WGS) entry which is preliminary data.</text>
</comment>
<dbReference type="PANTHER" id="PTHR14920">
    <property type="entry name" value="OSMOTIC AVOIDANCE ABNORMAL PROTEIN 1/WD REPEAT MEMBRANE PROTEIN"/>
    <property type="match status" value="1"/>
</dbReference>
<dbReference type="GO" id="GO:0035721">
    <property type="term" value="P:intraciliary retrograde transport"/>
    <property type="evidence" value="ECO:0007669"/>
    <property type="project" value="InterPro"/>
</dbReference>